<evidence type="ECO:0000313" key="4">
    <source>
        <dbReference type="Proteomes" id="UP000186819"/>
    </source>
</evidence>
<dbReference type="Proteomes" id="UP000186819">
    <property type="component" value="Unassembled WGS sequence"/>
</dbReference>
<dbReference type="AlphaFoldDB" id="A0A1N6T3H1"/>
<accession>A0A1N6T3H1</accession>
<dbReference type="InterPro" id="IPR001437">
    <property type="entry name" value="Tscrpt_elong_fac_GreA/B_C"/>
</dbReference>
<dbReference type="GO" id="GO:0003677">
    <property type="term" value="F:DNA binding"/>
    <property type="evidence" value="ECO:0007669"/>
    <property type="project" value="InterPro"/>
</dbReference>
<dbReference type="Gene3D" id="3.10.50.30">
    <property type="entry name" value="Transcription elongation factor, GreA/GreB, C-terminal domain"/>
    <property type="match status" value="1"/>
</dbReference>
<keyword evidence="4" id="KW-1185">Reference proteome</keyword>
<keyword evidence="3" id="KW-0808">Transferase</keyword>
<dbReference type="NCBIfam" id="NF004396">
    <property type="entry name" value="PRK05753.1"/>
    <property type="match status" value="1"/>
</dbReference>
<dbReference type="OrthoDB" id="192847at2"/>
<dbReference type="RefSeq" id="WP_076601644.1">
    <property type="nucleotide sequence ID" value="NZ_FTMD01000004.1"/>
</dbReference>
<feature type="domain" description="Transcription elongation factor GreA/GreB C-terminal" evidence="1">
    <location>
        <begin position="49"/>
        <end position="123"/>
    </location>
</feature>
<dbReference type="Pfam" id="PF14760">
    <property type="entry name" value="Rnk_N"/>
    <property type="match status" value="1"/>
</dbReference>
<feature type="domain" description="Regulator of nucleoside diphosphate kinase N-terminal" evidence="2">
    <location>
        <begin position="3"/>
        <end position="42"/>
    </location>
</feature>
<dbReference type="PANTHER" id="PTHR30437">
    <property type="entry name" value="TRANSCRIPTION ELONGATION FACTOR GREA"/>
    <property type="match status" value="1"/>
</dbReference>
<dbReference type="GO" id="GO:0006354">
    <property type="term" value="P:DNA-templated transcription elongation"/>
    <property type="evidence" value="ECO:0007669"/>
    <property type="project" value="TreeGrafter"/>
</dbReference>
<dbReference type="GO" id="GO:0032784">
    <property type="term" value="P:regulation of DNA-templated transcription elongation"/>
    <property type="evidence" value="ECO:0007669"/>
    <property type="project" value="InterPro"/>
</dbReference>
<evidence type="ECO:0000259" key="1">
    <source>
        <dbReference type="Pfam" id="PF01272"/>
    </source>
</evidence>
<organism evidence="3 4">
    <name type="scientific">Aromatoleum tolulyticum</name>
    <dbReference type="NCBI Taxonomy" id="34027"/>
    <lineage>
        <taxon>Bacteria</taxon>
        <taxon>Pseudomonadati</taxon>
        <taxon>Pseudomonadota</taxon>
        <taxon>Betaproteobacteria</taxon>
        <taxon>Rhodocyclales</taxon>
        <taxon>Rhodocyclaceae</taxon>
        <taxon>Aromatoleum</taxon>
    </lineage>
</organism>
<dbReference type="PANTHER" id="PTHR30437:SF5">
    <property type="entry name" value="REGULATOR OF NUCLEOSIDE DIPHOSPHATE KINASE"/>
    <property type="match status" value="1"/>
</dbReference>
<protein>
    <submittedName>
        <fullName evidence="3">Regulator of nucleoside diphosphate kinase</fullName>
    </submittedName>
</protein>
<keyword evidence="3" id="KW-0418">Kinase</keyword>
<reference evidence="4" key="1">
    <citation type="submission" date="2017-01" db="EMBL/GenBank/DDBJ databases">
        <authorList>
            <person name="Varghese N."/>
            <person name="Submissions S."/>
        </authorList>
    </citation>
    <scope>NUCLEOTIDE SEQUENCE [LARGE SCALE GENOMIC DNA]</scope>
    <source>
        <strain evidence="4">ATCC 51758</strain>
    </source>
</reference>
<name>A0A1N6T3H1_9RHOO</name>
<dbReference type="GO" id="GO:0016301">
    <property type="term" value="F:kinase activity"/>
    <property type="evidence" value="ECO:0007669"/>
    <property type="project" value="UniProtKB-KW"/>
</dbReference>
<dbReference type="EMBL" id="FTMD01000004">
    <property type="protein sequence ID" value="SIQ47824.1"/>
    <property type="molecule type" value="Genomic_DNA"/>
</dbReference>
<dbReference type="STRING" id="34027.SAMN05421829_104310"/>
<dbReference type="SUPFAM" id="SSF54534">
    <property type="entry name" value="FKBP-like"/>
    <property type="match status" value="1"/>
</dbReference>
<proteinExistence type="predicted"/>
<dbReference type="Gene3D" id="1.10.286.20">
    <property type="match status" value="1"/>
</dbReference>
<dbReference type="GO" id="GO:0070063">
    <property type="term" value="F:RNA polymerase binding"/>
    <property type="evidence" value="ECO:0007669"/>
    <property type="project" value="InterPro"/>
</dbReference>
<dbReference type="InterPro" id="IPR036953">
    <property type="entry name" value="GreA/GreB_C_sf"/>
</dbReference>
<evidence type="ECO:0000313" key="3">
    <source>
        <dbReference type="EMBL" id="SIQ47824.1"/>
    </source>
</evidence>
<dbReference type="Pfam" id="PF01272">
    <property type="entry name" value="GreA_GreB"/>
    <property type="match status" value="1"/>
</dbReference>
<dbReference type="InterPro" id="IPR029462">
    <property type="entry name" value="Rnk_N"/>
</dbReference>
<dbReference type="InterPro" id="IPR023459">
    <property type="entry name" value="Tscrpt_elong_fac_GreA/B_fam"/>
</dbReference>
<sequence>MKPEIVISSQDLDRLEGLLAAPAARNRSDLNGLRDELARADVREPQDMPAKVITMNSRARFRELPDGREHELTLVYPGDAVPDAGKVSVFTPAGSALLGLSVGQTIDWENSARQPIRLEVLDVMWQPEAAGRFDL</sequence>
<evidence type="ECO:0000259" key="2">
    <source>
        <dbReference type="Pfam" id="PF14760"/>
    </source>
</evidence>
<gene>
    <name evidence="3" type="ORF">SAMN05421829_104310</name>
</gene>